<gene>
    <name evidence="2" type="ORF">BaRGS_00005493</name>
</gene>
<dbReference type="AlphaFoldDB" id="A0ABD0LV21"/>
<organism evidence="2 3">
    <name type="scientific">Batillaria attramentaria</name>
    <dbReference type="NCBI Taxonomy" id="370345"/>
    <lineage>
        <taxon>Eukaryota</taxon>
        <taxon>Metazoa</taxon>
        <taxon>Spiralia</taxon>
        <taxon>Lophotrochozoa</taxon>
        <taxon>Mollusca</taxon>
        <taxon>Gastropoda</taxon>
        <taxon>Caenogastropoda</taxon>
        <taxon>Sorbeoconcha</taxon>
        <taxon>Cerithioidea</taxon>
        <taxon>Batillariidae</taxon>
        <taxon>Batillaria</taxon>
    </lineage>
</organism>
<evidence type="ECO:0000313" key="2">
    <source>
        <dbReference type="EMBL" id="KAK7503228.1"/>
    </source>
</evidence>
<proteinExistence type="predicted"/>
<keyword evidence="3" id="KW-1185">Reference proteome</keyword>
<dbReference type="EMBL" id="JACVVK020000021">
    <property type="protein sequence ID" value="KAK7503228.1"/>
    <property type="molecule type" value="Genomic_DNA"/>
</dbReference>
<dbReference type="Proteomes" id="UP001519460">
    <property type="component" value="Unassembled WGS sequence"/>
</dbReference>
<reference evidence="2 3" key="1">
    <citation type="journal article" date="2023" name="Sci. Data">
        <title>Genome assembly of the Korean intertidal mud-creeper Batillaria attramentaria.</title>
        <authorList>
            <person name="Patra A.K."/>
            <person name="Ho P.T."/>
            <person name="Jun S."/>
            <person name="Lee S.J."/>
            <person name="Kim Y."/>
            <person name="Won Y.J."/>
        </authorList>
    </citation>
    <scope>NUCLEOTIDE SEQUENCE [LARGE SCALE GENOMIC DNA]</scope>
    <source>
        <strain evidence="2">Wonlab-2016</strain>
    </source>
</reference>
<evidence type="ECO:0000256" key="1">
    <source>
        <dbReference type="SAM" id="MobiDB-lite"/>
    </source>
</evidence>
<feature type="non-terminal residue" evidence="2">
    <location>
        <position position="1"/>
    </location>
</feature>
<sequence>CHGSRSSRQNKRERERVMPGRGGAARRSGSSMTIKIRQTADGVRRATRQAGAADSDTQRTIHTARSCLLALEHRARLSSAIWRFLSPTQPRPRSRTFCHTDCTCYR</sequence>
<feature type="region of interest" description="Disordered" evidence="1">
    <location>
        <begin position="1"/>
        <end position="31"/>
    </location>
</feature>
<accession>A0ABD0LV21</accession>
<evidence type="ECO:0000313" key="3">
    <source>
        <dbReference type="Proteomes" id="UP001519460"/>
    </source>
</evidence>
<name>A0ABD0LV21_9CAEN</name>
<comment type="caution">
    <text evidence="2">The sequence shown here is derived from an EMBL/GenBank/DDBJ whole genome shotgun (WGS) entry which is preliminary data.</text>
</comment>
<protein>
    <submittedName>
        <fullName evidence="2">Uncharacterized protein</fullName>
    </submittedName>
</protein>